<gene>
    <name evidence="2" type="ORF">FMAN_01673</name>
</gene>
<dbReference type="GeneID" id="65080945"/>
<proteinExistence type="predicted"/>
<protein>
    <submittedName>
        <fullName evidence="2">Uncharacterized protein</fullName>
    </submittedName>
</protein>
<sequence>MHGDDEFSTSDIDEVSEDEDETEDSDRASRHIYLRSECGLCNQPMSGDEWALALIGDSTGAKAVRCTRKFQFPRTRQTVHLEGEPALCQRYECRWSRSPPSVTIHVICYRLFMKEYRQESAMERIWVASSWKFPWLHTPVQLTPRLSLVDTTKASVRTSIARAFGIPELATLPLEVLQMVRSYIPDNLLWRYSLIQNMAQEMSWPFQNPFEPQRDAPRFALAAVKAWKRELKGVDTVFDENESESFITRLTVDCLGLKEIQRLQDWPEYNHIRSNTCAYVFFTQKQADSSFISSKFGRAFIENPHDSRDFHFWDTPSPPLKCLKMFPRPDRPGSIRYRTVDVLNATGLTFFFLRGFIMAVHSHTADAPVAAPTVQHFSRYEQGHMIWTYIPVSSTDILLRIGVGDAWQRQIEARTYLFGPYQCYTDTADVSGNEPSVLVHNVPTKRGGGSLGIVTEHNFESEPLLSFLRYHNDDKDPLGLGGINTLAPAKNITRADVYYDRRNGYCKGLLLKYANGAQRAVGQCRIGIDPFKAYEEPSWFCYHDSYDSEAFDETGGCVVECTTGTNNHEHEPCDIGEWVCMRARAGLYLEFLCNHKTDTFGMYIRHGEEEDDD</sequence>
<feature type="region of interest" description="Disordered" evidence="1">
    <location>
        <begin position="1"/>
        <end position="27"/>
    </location>
</feature>
<dbReference type="EMBL" id="FCQH01000001">
    <property type="protein sequence ID" value="CVK84745.1"/>
    <property type="molecule type" value="Genomic_DNA"/>
</dbReference>
<evidence type="ECO:0000313" key="2">
    <source>
        <dbReference type="EMBL" id="CVK84745.1"/>
    </source>
</evidence>
<name>A0A1L7SEF9_FUSMA</name>
<reference evidence="3" key="1">
    <citation type="journal article" date="2016" name="Genome Biol. Evol.">
        <title>Comparative 'omics' of the Fusarium fujikuroi species complex highlights differences in genetic potential and metabolite synthesis.</title>
        <authorList>
            <person name="Niehaus E.-M."/>
            <person name="Muensterkoetter M."/>
            <person name="Proctor R.H."/>
            <person name="Brown D.W."/>
            <person name="Sharon A."/>
            <person name="Idan Y."/>
            <person name="Oren-Young L."/>
            <person name="Sieber C.M."/>
            <person name="Novak O."/>
            <person name="Pencik A."/>
            <person name="Tarkowska D."/>
            <person name="Hromadova K."/>
            <person name="Freeman S."/>
            <person name="Maymon M."/>
            <person name="Elazar M."/>
            <person name="Youssef S.A."/>
            <person name="El-Shabrawy E.S.M."/>
            <person name="Shalaby A.B.A."/>
            <person name="Houterman P."/>
            <person name="Brock N.L."/>
            <person name="Burkhardt I."/>
            <person name="Tsavkelova E.A."/>
            <person name="Dickschat J.S."/>
            <person name="Galuszka P."/>
            <person name="Gueldener U."/>
            <person name="Tudzynski B."/>
        </authorList>
    </citation>
    <scope>NUCLEOTIDE SEQUENCE [LARGE SCALE GENOMIC DNA]</scope>
    <source>
        <strain evidence="3">MRC7560</strain>
    </source>
</reference>
<keyword evidence="3" id="KW-1185">Reference proteome</keyword>
<dbReference type="Proteomes" id="UP000184255">
    <property type="component" value="Unassembled WGS sequence"/>
</dbReference>
<feature type="compositionally biased region" description="Acidic residues" evidence="1">
    <location>
        <begin position="1"/>
        <end position="24"/>
    </location>
</feature>
<evidence type="ECO:0000313" key="3">
    <source>
        <dbReference type="Proteomes" id="UP000184255"/>
    </source>
</evidence>
<organism evidence="2 3">
    <name type="scientific">Fusarium mangiferae</name>
    <name type="common">Mango malformation disease fungus</name>
    <dbReference type="NCBI Taxonomy" id="192010"/>
    <lineage>
        <taxon>Eukaryota</taxon>
        <taxon>Fungi</taxon>
        <taxon>Dikarya</taxon>
        <taxon>Ascomycota</taxon>
        <taxon>Pezizomycotina</taxon>
        <taxon>Sordariomycetes</taxon>
        <taxon>Hypocreomycetidae</taxon>
        <taxon>Hypocreales</taxon>
        <taxon>Nectriaceae</taxon>
        <taxon>Fusarium</taxon>
        <taxon>Fusarium fujikuroi species complex</taxon>
    </lineage>
</organism>
<comment type="caution">
    <text evidence="2">The sequence shown here is derived from an EMBL/GenBank/DDBJ whole genome shotgun (WGS) entry which is preliminary data.</text>
</comment>
<dbReference type="AlphaFoldDB" id="A0A1L7SEF9"/>
<accession>A0A1L7SEF9</accession>
<dbReference type="RefSeq" id="XP_041677016.1">
    <property type="nucleotide sequence ID" value="XM_041821612.1"/>
</dbReference>
<evidence type="ECO:0000256" key="1">
    <source>
        <dbReference type="SAM" id="MobiDB-lite"/>
    </source>
</evidence>
<dbReference type="VEuPathDB" id="FungiDB:FMAN_01673"/>